<keyword evidence="4" id="KW-0633">Potassium transport</keyword>
<keyword evidence="7" id="KW-0630">Potassium</keyword>
<feature type="transmembrane region" description="Helical" evidence="17">
    <location>
        <begin position="155"/>
        <end position="188"/>
    </location>
</feature>
<dbReference type="InterPro" id="IPR010617">
    <property type="entry name" value="TMEM175-like"/>
</dbReference>
<evidence type="ECO:0000256" key="16">
    <source>
        <dbReference type="ARBA" id="ARBA00044317"/>
    </source>
</evidence>
<reference evidence="20" key="1">
    <citation type="journal article" date="2023" name="Commun. Biol.">
        <title>Genome analysis of Parmales, the sister group of diatoms, reveals the evolutionary specialization of diatoms from phago-mixotrophs to photoautotrophs.</title>
        <authorList>
            <person name="Ban H."/>
            <person name="Sato S."/>
            <person name="Yoshikawa S."/>
            <person name="Yamada K."/>
            <person name="Nakamura Y."/>
            <person name="Ichinomiya M."/>
            <person name="Sato N."/>
            <person name="Blanc-Mathieu R."/>
            <person name="Endo H."/>
            <person name="Kuwata A."/>
            <person name="Ogata H."/>
        </authorList>
    </citation>
    <scope>NUCLEOTIDE SEQUENCE [LARGE SCALE GENOMIC DNA]</scope>
    <source>
        <strain evidence="20">NIES 3701</strain>
    </source>
</reference>
<keyword evidence="3" id="KW-0813">Transport</keyword>
<evidence type="ECO:0000313" key="20">
    <source>
        <dbReference type="Proteomes" id="UP001165085"/>
    </source>
</evidence>
<feature type="transmembrane region" description="Helical" evidence="17">
    <location>
        <begin position="85"/>
        <end position="101"/>
    </location>
</feature>
<keyword evidence="9" id="KW-0406">Ion transport</keyword>
<evidence type="ECO:0000256" key="7">
    <source>
        <dbReference type="ARBA" id="ARBA00022958"/>
    </source>
</evidence>
<dbReference type="Proteomes" id="UP001165085">
    <property type="component" value="Unassembled WGS sequence"/>
</dbReference>
<dbReference type="PANTHER" id="PTHR31462:SF5">
    <property type="entry name" value="ENDOSOMAL_LYSOSOMAL PROTON CHANNEL TMEM175"/>
    <property type="match status" value="1"/>
</dbReference>
<dbReference type="Pfam" id="PF06736">
    <property type="entry name" value="TMEM175"/>
    <property type="match status" value="2"/>
</dbReference>
<evidence type="ECO:0000256" key="12">
    <source>
        <dbReference type="ARBA" id="ARBA00024169"/>
    </source>
</evidence>
<dbReference type="AlphaFoldDB" id="A0A9W6ZUT3"/>
<keyword evidence="5 17" id="KW-0812">Transmembrane</keyword>
<organism evidence="19 20">
    <name type="scientific">Triparma strigata</name>
    <dbReference type="NCBI Taxonomy" id="1606541"/>
    <lineage>
        <taxon>Eukaryota</taxon>
        <taxon>Sar</taxon>
        <taxon>Stramenopiles</taxon>
        <taxon>Ochrophyta</taxon>
        <taxon>Bolidophyceae</taxon>
        <taxon>Parmales</taxon>
        <taxon>Triparmaceae</taxon>
        <taxon>Triparma</taxon>
    </lineage>
</organism>
<evidence type="ECO:0000256" key="8">
    <source>
        <dbReference type="ARBA" id="ARBA00022989"/>
    </source>
</evidence>
<comment type="similarity">
    <text evidence="2">Belongs to the TMEM175 family.</text>
</comment>
<evidence type="ECO:0000313" key="19">
    <source>
        <dbReference type="EMBL" id="GMH58786.1"/>
    </source>
</evidence>
<comment type="subcellular location">
    <subcellularLocation>
        <location evidence="1">Membrane</location>
        <topology evidence="1">Multi-pass membrane protein</topology>
    </subcellularLocation>
</comment>
<evidence type="ECO:0000256" key="3">
    <source>
        <dbReference type="ARBA" id="ARBA00022448"/>
    </source>
</evidence>
<gene>
    <name evidence="19" type="ORF">TrST_g5235</name>
</gene>
<accession>A0A9W6ZUT3</accession>
<feature type="signal peptide" evidence="18">
    <location>
        <begin position="1"/>
        <end position="27"/>
    </location>
</feature>
<keyword evidence="20" id="KW-1185">Reference proteome</keyword>
<evidence type="ECO:0000256" key="9">
    <source>
        <dbReference type="ARBA" id="ARBA00023065"/>
    </source>
</evidence>
<dbReference type="OrthoDB" id="203835at2759"/>
<keyword evidence="6" id="KW-0631">Potassium channel</keyword>
<proteinExistence type="inferred from homology"/>
<keyword evidence="18" id="KW-0732">Signal</keyword>
<dbReference type="GO" id="GO:0016020">
    <property type="term" value="C:membrane"/>
    <property type="evidence" value="ECO:0007669"/>
    <property type="project" value="UniProtKB-SubCell"/>
</dbReference>
<protein>
    <recommendedName>
        <fullName evidence="15">Endosomal/lysosomal proton channel TMEM175</fullName>
    </recommendedName>
    <alternativeName>
        <fullName evidence="16">Potassium channel TMEM175</fullName>
    </alternativeName>
    <alternativeName>
        <fullName evidence="13">Transmembrane protein 175</fullName>
    </alternativeName>
</protein>
<feature type="transmembrane region" description="Helical" evidence="17">
    <location>
        <begin position="255"/>
        <end position="275"/>
    </location>
</feature>
<dbReference type="GO" id="GO:0015252">
    <property type="term" value="F:proton channel activity"/>
    <property type="evidence" value="ECO:0007669"/>
    <property type="project" value="InterPro"/>
</dbReference>
<evidence type="ECO:0000256" key="14">
    <source>
        <dbReference type="ARBA" id="ARBA00034430"/>
    </source>
</evidence>
<dbReference type="PANTHER" id="PTHR31462">
    <property type="entry name" value="ENDOSOMAL/LYSOSOMAL POTASSIUM CHANNEL TMEM175"/>
    <property type="match status" value="1"/>
</dbReference>
<evidence type="ECO:0000256" key="1">
    <source>
        <dbReference type="ARBA" id="ARBA00004141"/>
    </source>
</evidence>
<feature type="chain" id="PRO_5040876623" description="Endosomal/lysosomal proton channel TMEM175" evidence="18">
    <location>
        <begin position="28"/>
        <end position="465"/>
    </location>
</feature>
<feature type="transmembrane region" description="Helical" evidence="17">
    <location>
        <begin position="297"/>
        <end position="318"/>
    </location>
</feature>
<evidence type="ECO:0000256" key="18">
    <source>
        <dbReference type="SAM" id="SignalP"/>
    </source>
</evidence>
<comment type="caution">
    <text evidence="19">The sequence shown here is derived from an EMBL/GenBank/DDBJ whole genome shotgun (WGS) entry which is preliminary data.</text>
</comment>
<evidence type="ECO:0000256" key="10">
    <source>
        <dbReference type="ARBA" id="ARBA00023136"/>
    </source>
</evidence>
<dbReference type="GO" id="GO:0005267">
    <property type="term" value="F:potassium channel activity"/>
    <property type="evidence" value="ECO:0007669"/>
    <property type="project" value="UniProtKB-KW"/>
</dbReference>
<feature type="transmembrane region" description="Helical" evidence="17">
    <location>
        <begin position="430"/>
        <end position="450"/>
    </location>
</feature>
<evidence type="ECO:0000256" key="15">
    <source>
        <dbReference type="ARBA" id="ARBA00034544"/>
    </source>
</evidence>
<evidence type="ECO:0000256" key="4">
    <source>
        <dbReference type="ARBA" id="ARBA00022538"/>
    </source>
</evidence>
<feature type="transmembrane region" description="Helical" evidence="17">
    <location>
        <begin position="330"/>
        <end position="350"/>
    </location>
</feature>
<name>A0A9W6ZUT3_9STRA</name>
<evidence type="ECO:0000256" key="6">
    <source>
        <dbReference type="ARBA" id="ARBA00022826"/>
    </source>
</evidence>
<evidence type="ECO:0000256" key="2">
    <source>
        <dbReference type="ARBA" id="ARBA00006920"/>
    </source>
</evidence>
<dbReference type="EMBL" id="BRXY01000055">
    <property type="protein sequence ID" value="GMH58786.1"/>
    <property type="molecule type" value="Genomic_DNA"/>
</dbReference>
<evidence type="ECO:0000256" key="13">
    <source>
        <dbReference type="ARBA" id="ARBA00030477"/>
    </source>
</evidence>
<feature type="transmembrane region" description="Helical" evidence="17">
    <location>
        <begin position="403"/>
        <end position="424"/>
    </location>
</feature>
<comment type="catalytic activity">
    <reaction evidence="14">
        <text>K(+)(in) = K(+)(out)</text>
        <dbReference type="Rhea" id="RHEA:29463"/>
        <dbReference type="ChEBI" id="CHEBI:29103"/>
    </reaction>
</comment>
<feature type="transmembrane region" description="Helical" evidence="17">
    <location>
        <begin position="48"/>
        <end position="65"/>
    </location>
</feature>
<comment type="catalytic activity">
    <reaction evidence="12">
        <text>H(+)(in) = H(+)(out)</text>
        <dbReference type="Rhea" id="RHEA:34979"/>
        <dbReference type="ChEBI" id="CHEBI:15378"/>
    </reaction>
</comment>
<evidence type="ECO:0000256" key="5">
    <source>
        <dbReference type="ARBA" id="ARBA00022692"/>
    </source>
</evidence>
<keyword evidence="11" id="KW-0407">Ion channel</keyword>
<evidence type="ECO:0000256" key="11">
    <source>
        <dbReference type="ARBA" id="ARBA00023303"/>
    </source>
</evidence>
<keyword evidence="10 17" id="KW-0472">Membrane</keyword>
<feature type="transmembrane region" description="Helical" evidence="17">
    <location>
        <begin position="362"/>
        <end position="382"/>
    </location>
</feature>
<sequence>MADRLSAYTDAIVAIPLTLLILPLMDATFESNNPGTAIGFFDENRDKLLGFFTSYFIIYAQWTYHHNLFEHAEKVSVLLRSLNKLWTLSIVFMPVSTALVVESPKDRAGYAVFLGNQFFSRLVLGSMQMVLIKDPRTWHPESHGHLGKEGSAKHVLVWVLSGVCIFILTLMLCLFTGVGQFGLLIIFFEKPIWYIYSLVFKQKQLALATRARSTTDNPTASPRREEVKVELRSLQWWLTQTDNDLNSIIGDAERLIAYTDGIVAIALTLLILPLMDGALSSSTLGAGVFFDNNKDKLLGFFASYLLIYSQWGWHHSLFEHAGKVSVLLRYLNEAWTLGIVFMPVSTAMLVKDRLDRPSYGIYLGNLAYARLMLTFLQLALINDPRTWHPNSHGHLQKPGSKKQILISAFVVLAVFLLTLMFCLFTNIGSAGIFILFLEIPIWWALENIILKRANARPTRSRSETV</sequence>
<keyword evidence="8 17" id="KW-1133">Transmembrane helix</keyword>
<evidence type="ECO:0000256" key="17">
    <source>
        <dbReference type="SAM" id="Phobius"/>
    </source>
</evidence>